<organism evidence="4 5">
    <name type="scientific">Sporothrix schenckii (strain ATCC 58251 / de Perez 2211183)</name>
    <name type="common">Rose-picker's disease fungus</name>
    <dbReference type="NCBI Taxonomy" id="1391915"/>
    <lineage>
        <taxon>Eukaryota</taxon>
        <taxon>Fungi</taxon>
        <taxon>Dikarya</taxon>
        <taxon>Ascomycota</taxon>
        <taxon>Pezizomycotina</taxon>
        <taxon>Sordariomycetes</taxon>
        <taxon>Sordariomycetidae</taxon>
        <taxon>Ophiostomatales</taxon>
        <taxon>Ophiostomataceae</taxon>
        <taxon>Sporothrix</taxon>
    </lineage>
</organism>
<dbReference type="PROSITE" id="PS50280">
    <property type="entry name" value="SET"/>
    <property type="match status" value="1"/>
</dbReference>
<dbReference type="InterPro" id="IPR001214">
    <property type="entry name" value="SET_dom"/>
</dbReference>
<evidence type="ECO:0000313" key="5">
    <source>
        <dbReference type="Proteomes" id="UP000018087"/>
    </source>
</evidence>
<accession>U7PKG4</accession>
<gene>
    <name evidence="4" type="ORF">HMPREF1624_08264</name>
</gene>
<dbReference type="Gene3D" id="2.170.270.10">
    <property type="entry name" value="SET domain"/>
    <property type="match status" value="1"/>
</dbReference>
<name>U7PKG4_SPOS1</name>
<dbReference type="HOGENOM" id="CLU_028281_6_0_1"/>
<proteinExistence type="predicted"/>
<dbReference type="EMBL" id="KI440854">
    <property type="protein sequence ID" value="ERS95386.1"/>
    <property type="molecule type" value="Genomic_DNA"/>
</dbReference>
<protein>
    <recommendedName>
        <fullName evidence="3">SET domain-containing protein</fullName>
    </recommendedName>
</protein>
<evidence type="ECO:0000256" key="1">
    <source>
        <dbReference type="SAM" id="MobiDB-lite"/>
    </source>
</evidence>
<dbReference type="Pfam" id="PF00856">
    <property type="entry name" value="SET"/>
    <property type="match status" value="1"/>
</dbReference>
<sequence length="447" mass="48351">MSSSSMSSRLAVFPLLAWAGAAAVSPDSMGIRTCAPRIPAPLQRHGRFLCPSALDEATARASGPSSWSPWTHLPVCARASQEGDEEEEEEDDDDEMEDDDGDDEDGNGDDAPTQFCVYTNHRHGIGGLSIVTTPETAAASMAVWDEALPAPPELAQNASLAYTVVDVPGRGKGVVATRRIRQYEAFMVDYAALAVDLRVAGGAVPRDEGYRLLGTAAGQVSDPARVLGLAQTNTVARHPVENVLRSNAFHTALGANADDHMALYPDLARINHACMPNAFARFLPHSLAVTVAAARDIAPGEEITVSYIPLGQTRAARQQALLRWNFVCQCPLCAAAPADVDASDARRIRIDEQRASVEQAVARRHSSSRAAKLAALETIRDLFPRLHEEEVFTAYGEQYANIGRLYWALGDRSQAQFYAQRSLDTLADQGFLGAADRDKVHLLMRTF</sequence>
<dbReference type="STRING" id="1391915.U7PKG4"/>
<dbReference type="PANTHER" id="PTHR47332:SF4">
    <property type="entry name" value="SET DOMAIN-CONTAINING PROTEIN 5"/>
    <property type="match status" value="1"/>
</dbReference>
<dbReference type="eggNOG" id="KOG2084">
    <property type="taxonomic scope" value="Eukaryota"/>
</dbReference>
<dbReference type="Proteomes" id="UP000018087">
    <property type="component" value="Unassembled WGS sequence"/>
</dbReference>
<dbReference type="SUPFAM" id="SSF82199">
    <property type="entry name" value="SET domain"/>
    <property type="match status" value="1"/>
</dbReference>
<evidence type="ECO:0000259" key="3">
    <source>
        <dbReference type="PROSITE" id="PS50280"/>
    </source>
</evidence>
<feature type="compositionally biased region" description="Acidic residues" evidence="1">
    <location>
        <begin position="82"/>
        <end position="108"/>
    </location>
</feature>
<keyword evidence="2" id="KW-0732">Signal</keyword>
<dbReference type="SMART" id="SM00317">
    <property type="entry name" value="SET"/>
    <property type="match status" value="1"/>
</dbReference>
<dbReference type="CDD" id="cd20071">
    <property type="entry name" value="SET_SMYD"/>
    <property type="match status" value="1"/>
</dbReference>
<dbReference type="InterPro" id="IPR046341">
    <property type="entry name" value="SET_dom_sf"/>
</dbReference>
<dbReference type="PANTHER" id="PTHR47332">
    <property type="entry name" value="SET DOMAIN-CONTAINING PROTEIN 5"/>
    <property type="match status" value="1"/>
</dbReference>
<evidence type="ECO:0000313" key="4">
    <source>
        <dbReference type="EMBL" id="ERS95386.1"/>
    </source>
</evidence>
<evidence type="ECO:0000256" key="2">
    <source>
        <dbReference type="SAM" id="SignalP"/>
    </source>
</evidence>
<feature type="domain" description="SET" evidence="3">
    <location>
        <begin position="156"/>
        <end position="308"/>
    </location>
</feature>
<dbReference type="AlphaFoldDB" id="U7PKG4"/>
<feature type="region of interest" description="Disordered" evidence="1">
    <location>
        <begin position="78"/>
        <end position="115"/>
    </location>
</feature>
<feature type="signal peptide" evidence="2">
    <location>
        <begin position="1"/>
        <end position="23"/>
    </location>
</feature>
<keyword evidence="5" id="KW-1185">Reference proteome</keyword>
<feature type="chain" id="PRO_5004687540" description="SET domain-containing protein" evidence="2">
    <location>
        <begin position="24"/>
        <end position="447"/>
    </location>
</feature>
<reference evidence="5" key="1">
    <citation type="journal article" date="2014" name="Genome Announc.">
        <title>Genome sequence of the pathogenic fungus Sporothrix schenckii (ATCC 58251).</title>
        <authorList>
            <person name="Cuomo C.A."/>
            <person name="Rodriguez-Del Valle N."/>
            <person name="Perez-Sanchez L."/>
            <person name="Abouelleil A."/>
            <person name="Goldberg J."/>
            <person name="Young S."/>
            <person name="Zeng Q."/>
            <person name="Birren B.W."/>
        </authorList>
    </citation>
    <scope>NUCLEOTIDE SEQUENCE [LARGE SCALE GENOMIC DNA]</scope>
    <source>
        <strain evidence="5">ATCC 58251 / de Perez 2211183</strain>
    </source>
</reference>
<dbReference type="InterPro" id="IPR053185">
    <property type="entry name" value="SET_domain_protein"/>
</dbReference>
<dbReference type="OrthoDB" id="438641at2759"/>